<keyword evidence="2" id="KW-1133">Transmembrane helix</keyword>
<feature type="compositionally biased region" description="Basic and acidic residues" evidence="1">
    <location>
        <begin position="443"/>
        <end position="452"/>
    </location>
</feature>
<accession>A0A6P5YSE7</accession>
<evidence type="ECO:0000259" key="3">
    <source>
        <dbReference type="Pfam" id="PF00561"/>
    </source>
</evidence>
<keyword evidence="2" id="KW-0812">Transmembrane</keyword>
<evidence type="ECO:0000313" key="4">
    <source>
        <dbReference type="Proteomes" id="UP000515121"/>
    </source>
</evidence>
<reference evidence="5" key="1">
    <citation type="submission" date="2025-08" db="UniProtKB">
        <authorList>
            <consortium name="RefSeq"/>
        </authorList>
    </citation>
    <scope>IDENTIFICATION</scope>
    <source>
        <tissue evidence="5">Fruit stalk</tissue>
    </source>
</reference>
<keyword evidence="4" id="KW-1185">Reference proteome</keyword>
<feature type="transmembrane region" description="Helical" evidence="2">
    <location>
        <begin position="50"/>
        <end position="72"/>
    </location>
</feature>
<name>A0A6P5YSE7_DURZI</name>
<keyword evidence="2" id="KW-0472">Membrane</keyword>
<feature type="compositionally biased region" description="Low complexity" evidence="1">
    <location>
        <begin position="28"/>
        <end position="44"/>
    </location>
</feature>
<dbReference type="GeneID" id="111294442"/>
<dbReference type="AlphaFoldDB" id="A0A6P5YSE7"/>
<protein>
    <submittedName>
        <fullName evidence="5">Protein AUXIN RESPONSE 4-like</fullName>
    </submittedName>
</protein>
<dbReference type="RefSeq" id="XP_022743478.1">
    <property type="nucleotide sequence ID" value="XM_022887743.1"/>
</dbReference>
<dbReference type="Gene3D" id="3.40.50.1820">
    <property type="entry name" value="alpha/beta hydrolase"/>
    <property type="match status" value="1"/>
</dbReference>
<feature type="region of interest" description="Disordered" evidence="1">
    <location>
        <begin position="1"/>
        <end position="44"/>
    </location>
</feature>
<dbReference type="PANTHER" id="PTHR43689:SF8">
    <property type="entry name" value="ALPHA_BETA-HYDROLASES SUPERFAMILY PROTEIN"/>
    <property type="match status" value="1"/>
</dbReference>
<organism evidence="4 5">
    <name type="scientific">Durio zibethinus</name>
    <name type="common">Durian</name>
    <dbReference type="NCBI Taxonomy" id="66656"/>
    <lineage>
        <taxon>Eukaryota</taxon>
        <taxon>Viridiplantae</taxon>
        <taxon>Streptophyta</taxon>
        <taxon>Embryophyta</taxon>
        <taxon>Tracheophyta</taxon>
        <taxon>Spermatophyta</taxon>
        <taxon>Magnoliopsida</taxon>
        <taxon>eudicotyledons</taxon>
        <taxon>Gunneridae</taxon>
        <taxon>Pentapetalae</taxon>
        <taxon>rosids</taxon>
        <taxon>malvids</taxon>
        <taxon>Malvales</taxon>
        <taxon>Malvaceae</taxon>
        <taxon>Helicteroideae</taxon>
        <taxon>Durio</taxon>
    </lineage>
</organism>
<dbReference type="Proteomes" id="UP000515121">
    <property type="component" value="Unplaced"/>
</dbReference>
<proteinExistence type="predicted"/>
<feature type="domain" description="AB hydrolase-1" evidence="3">
    <location>
        <begin position="125"/>
        <end position="403"/>
    </location>
</feature>
<dbReference type="SUPFAM" id="SSF53474">
    <property type="entry name" value="alpha/beta-Hydrolases"/>
    <property type="match status" value="1"/>
</dbReference>
<evidence type="ECO:0000256" key="2">
    <source>
        <dbReference type="SAM" id="Phobius"/>
    </source>
</evidence>
<dbReference type="PANTHER" id="PTHR43689">
    <property type="entry name" value="HYDROLASE"/>
    <property type="match status" value="1"/>
</dbReference>
<feature type="region of interest" description="Disordered" evidence="1">
    <location>
        <begin position="443"/>
        <end position="474"/>
    </location>
</feature>
<dbReference type="Pfam" id="PF00561">
    <property type="entry name" value="Abhydrolase_1"/>
    <property type="match status" value="1"/>
</dbReference>
<evidence type="ECO:0000313" key="5">
    <source>
        <dbReference type="RefSeq" id="XP_022743478.1"/>
    </source>
</evidence>
<dbReference type="OrthoDB" id="6431331at2759"/>
<evidence type="ECO:0000256" key="1">
    <source>
        <dbReference type="SAM" id="MobiDB-lite"/>
    </source>
</evidence>
<sequence length="494" mass="54686">MAIITEGIEPGSQKTRGNEKPPEKPTLNPNSKPSKPTSKPSPSSQTRNPFAFWFCFPLSVFLITFFVSFSSLSPQDPRSWFLSLPNSLRQHYSNGRTIKVQINPNQSPSEIFVSENGQFSSSENVVVVHGLGLSSYSYREMIRVLGTKGVHVVAFDLPGNGFSDNSRVEIEEGTNGVLGRFKEVYSLIQEKGLFWAFDQAVETGELPYEEIKSRVLVKKSFKVIEMGSQEMGRVLGQVIETMRLAPVHLVLHDSGFVMAANWISENSSFIRSVTLIDTGLKPALPFWVLNIPVVGEIVLWFSFAYARLINLCCSKGIGWSELEAHRALLTGWDARRAVVGMGKKLNYSFDIEEWGGLDGIKGVPLQVLWSNDWSDEWSKEGRRIAEALPGAKFVTHSGGRWPQEGVPGELAEIVAQFVSSLPKTVRQVEEQTIAAHIQKMFDEATDTDHTDSDSDSEGDSDGHGHGHRHVAHGHDHARAAGFMDAYGLGHTWGS</sequence>
<gene>
    <name evidence="5" type="primary">LOC111294442</name>
</gene>
<dbReference type="InterPro" id="IPR000073">
    <property type="entry name" value="AB_hydrolase_1"/>
</dbReference>
<dbReference type="KEGG" id="dzi:111294442"/>
<dbReference type="PROSITE" id="PS50890">
    <property type="entry name" value="PUA"/>
    <property type="match status" value="1"/>
</dbReference>
<dbReference type="InterPro" id="IPR029058">
    <property type="entry name" value="AB_hydrolase_fold"/>
</dbReference>